<proteinExistence type="predicted"/>
<evidence type="ECO:0000259" key="1">
    <source>
        <dbReference type="Pfam" id="PF25414"/>
    </source>
</evidence>
<dbReference type="EMBL" id="CANTUW010000344">
    <property type="protein sequence ID" value="CAI7935369.1"/>
    <property type="molecule type" value="Genomic_DNA"/>
</dbReference>
<evidence type="ECO:0000313" key="2">
    <source>
        <dbReference type="EMBL" id="CAI7935369.1"/>
    </source>
</evidence>
<keyword evidence="3" id="KW-1185">Reference proteome</keyword>
<protein>
    <recommendedName>
        <fullName evidence="1">Z280C/D-like C2H2 zinc finger domain-containing protein</fullName>
    </recommendedName>
</protein>
<evidence type="ECO:0000313" key="3">
    <source>
        <dbReference type="Proteomes" id="UP001178461"/>
    </source>
</evidence>
<organism evidence="2 3">
    <name type="scientific">Podarcis lilfordi</name>
    <name type="common">Lilford's wall lizard</name>
    <dbReference type="NCBI Taxonomy" id="74358"/>
    <lineage>
        <taxon>Eukaryota</taxon>
        <taxon>Metazoa</taxon>
        <taxon>Chordata</taxon>
        <taxon>Craniata</taxon>
        <taxon>Vertebrata</taxon>
        <taxon>Euteleostomi</taxon>
        <taxon>Lepidosauria</taxon>
        <taxon>Squamata</taxon>
        <taxon>Bifurcata</taxon>
        <taxon>Unidentata</taxon>
        <taxon>Episquamata</taxon>
        <taxon>Laterata</taxon>
        <taxon>Lacertibaenia</taxon>
        <taxon>Lacertidae</taxon>
        <taxon>Podarcis</taxon>
    </lineage>
</organism>
<dbReference type="AlphaFoldDB" id="A0AA35QR57"/>
<name>A0AA35QR57_9SAUR</name>
<reference evidence="2" key="1">
    <citation type="submission" date="2022-12" db="EMBL/GenBank/DDBJ databases">
        <authorList>
            <person name="Alioto T."/>
            <person name="Alioto T."/>
            <person name="Gomez Garrido J."/>
        </authorList>
    </citation>
    <scope>NUCLEOTIDE SEQUENCE</scope>
</reference>
<accession>A0AA35QR57</accession>
<dbReference type="Proteomes" id="UP001178461">
    <property type="component" value="Unassembled WGS sequence"/>
</dbReference>
<dbReference type="Pfam" id="PF25414">
    <property type="entry name" value="zf-C2H2_Z280C_D"/>
    <property type="match status" value="1"/>
</dbReference>
<gene>
    <name evidence="2" type="ORF">PODLI_1B014265</name>
</gene>
<feature type="domain" description="Z280C/D-like C2H2 zinc finger" evidence="1">
    <location>
        <begin position="24"/>
        <end position="62"/>
    </location>
</feature>
<sequence length="119" mass="13235">MMSFHSARQSKRFWIYKTHSEDLRGVTLVCLNCEFLTDASGLDNMATHLNENLTHTCQVIIENVPSDCLVADNISHLVSDASSNSGGEETSQVVYLCVLNLLNWHAPAVYLEVCVFVCV</sequence>
<comment type="caution">
    <text evidence="2">The sequence shown here is derived from an EMBL/GenBank/DDBJ whole genome shotgun (WGS) entry which is preliminary data.</text>
</comment>
<dbReference type="InterPro" id="IPR059074">
    <property type="entry name" value="zf-C2H2_Z280C_D"/>
</dbReference>